<protein>
    <submittedName>
        <fullName evidence="1">Uncharacterized protein</fullName>
    </submittedName>
</protein>
<name>A0A6M3LWJ6_9ZZZZ</name>
<dbReference type="EMBL" id="MT143632">
    <property type="protein sequence ID" value="QJA99163.1"/>
    <property type="molecule type" value="Genomic_DNA"/>
</dbReference>
<organism evidence="1">
    <name type="scientific">viral metagenome</name>
    <dbReference type="NCBI Taxonomy" id="1070528"/>
    <lineage>
        <taxon>unclassified sequences</taxon>
        <taxon>metagenomes</taxon>
        <taxon>organismal metagenomes</taxon>
    </lineage>
</organism>
<dbReference type="AlphaFoldDB" id="A0A6M3LWJ6"/>
<evidence type="ECO:0000313" key="1">
    <source>
        <dbReference type="EMBL" id="QJA99163.1"/>
    </source>
</evidence>
<proteinExistence type="predicted"/>
<accession>A0A6M3LWJ6</accession>
<reference evidence="1" key="1">
    <citation type="submission" date="2020-03" db="EMBL/GenBank/DDBJ databases">
        <title>The deep terrestrial virosphere.</title>
        <authorList>
            <person name="Holmfeldt K."/>
            <person name="Nilsson E."/>
            <person name="Simone D."/>
            <person name="Lopez-Fernandez M."/>
            <person name="Wu X."/>
            <person name="de Brujin I."/>
            <person name="Lundin D."/>
            <person name="Andersson A."/>
            <person name="Bertilsson S."/>
            <person name="Dopson M."/>
        </authorList>
    </citation>
    <scope>NUCLEOTIDE SEQUENCE</scope>
    <source>
        <strain evidence="1">MM171A01279</strain>
    </source>
</reference>
<gene>
    <name evidence="1" type="ORF">MM171A01279_0007</name>
</gene>
<sequence>MSAGKNYNIQTVRKVIAAGTVAATRTAIAATVAAGMKRYVTFVRLESNGGATNLGSRVYLVSTTAAGSAVTTAAAQAGLKMMLDLMSNIAQPKVVQLPLRIDTENPLFSIAAGRNLSVMKSGLAMASNPCSLFVQYYDQ</sequence>